<organism evidence="2">
    <name type="scientific">uncultured Caudovirales phage</name>
    <dbReference type="NCBI Taxonomy" id="2100421"/>
    <lineage>
        <taxon>Viruses</taxon>
        <taxon>Duplodnaviria</taxon>
        <taxon>Heunggongvirae</taxon>
        <taxon>Uroviricota</taxon>
        <taxon>Caudoviricetes</taxon>
        <taxon>Peduoviridae</taxon>
        <taxon>Maltschvirus</taxon>
        <taxon>Maltschvirus maltsch</taxon>
    </lineage>
</organism>
<evidence type="ECO:0000313" key="2">
    <source>
        <dbReference type="EMBL" id="CAB4205576.1"/>
    </source>
</evidence>
<gene>
    <name evidence="1" type="ORF">UFOVP1286_37</name>
    <name evidence="2" type="ORF">UFOVP1407_67</name>
    <name evidence="3" type="ORF">UFOVP1640_34</name>
</gene>
<dbReference type="Gene3D" id="3.10.28.10">
    <property type="entry name" value="Homing endonucleases"/>
    <property type="match status" value="1"/>
</dbReference>
<dbReference type="EMBL" id="LR797360">
    <property type="protein sequence ID" value="CAB4205576.1"/>
    <property type="molecule type" value="Genomic_DNA"/>
</dbReference>
<proteinExistence type="predicted"/>
<dbReference type="SUPFAM" id="SSF55608">
    <property type="entry name" value="Homing endonucleases"/>
    <property type="match status" value="1"/>
</dbReference>
<sequence length="336" mass="38985">MAIAADTPIPTVKGWLPASQLMVGDLVFNEHGFPQPILVLQSYIPTKMYRIHLDDGLTIEGDKHLAFYPETKLNRICVSQFLSRRRANAQRRPNRRKMALTKRSVAQLLQTGILNPDDKRYEYTIPTCSGLNYPYQDHPVPPFVVGLWFAAQRVGSTIKKTKLFHDHVKERLRDVGYQVINKATTRFSVKPPINQSFLARYVTIPKLMPREYLTGTAEQRTELLAGIMCSDDYNYDATRDMYYYRTRDKAFCRIIQNLCESLGIRTMSKLNSEEYKIYEVRFRTEIPLVPNRNPLPRTIKFKRRTLRKIEEIKPFACVHIETEGQFLAGEGYIPCL</sequence>
<evidence type="ECO:0000313" key="3">
    <source>
        <dbReference type="EMBL" id="CAB4221633.1"/>
    </source>
</evidence>
<dbReference type="EMBL" id="LR797247">
    <property type="protein sequence ID" value="CAB4195703.1"/>
    <property type="molecule type" value="Genomic_DNA"/>
</dbReference>
<name>A0A6J5S8Z7_9CAUD</name>
<dbReference type="InterPro" id="IPR027434">
    <property type="entry name" value="Homing_endonucl"/>
</dbReference>
<dbReference type="EMBL" id="LR797504">
    <property type="protein sequence ID" value="CAB4221633.1"/>
    <property type="molecule type" value="Genomic_DNA"/>
</dbReference>
<reference evidence="2" key="1">
    <citation type="submission" date="2020-05" db="EMBL/GenBank/DDBJ databases">
        <authorList>
            <person name="Chiriac C."/>
            <person name="Salcher M."/>
            <person name="Ghai R."/>
            <person name="Kavagutti S V."/>
        </authorList>
    </citation>
    <scope>NUCLEOTIDE SEQUENCE</scope>
</reference>
<accession>A0A6J5S8Z7</accession>
<evidence type="ECO:0008006" key="4">
    <source>
        <dbReference type="Google" id="ProtNLM"/>
    </source>
</evidence>
<evidence type="ECO:0000313" key="1">
    <source>
        <dbReference type="EMBL" id="CAB4195703.1"/>
    </source>
</evidence>
<protein>
    <recommendedName>
        <fullName evidence="4">DOD-type homing endonuclease domain-containing protein</fullName>
    </recommendedName>
</protein>